<comment type="caution">
    <text evidence="2">The sequence shown here is derived from an EMBL/GenBank/DDBJ whole genome shotgun (WGS) entry which is preliminary data.</text>
</comment>
<dbReference type="InterPro" id="IPR012341">
    <property type="entry name" value="6hp_glycosidase-like_sf"/>
</dbReference>
<dbReference type="AlphaFoldDB" id="A0AAV8AAS5"/>
<dbReference type="GO" id="GO:0005975">
    <property type="term" value="P:carbohydrate metabolic process"/>
    <property type="evidence" value="ECO:0007669"/>
    <property type="project" value="InterPro"/>
</dbReference>
<evidence type="ECO:0000256" key="1">
    <source>
        <dbReference type="SAM" id="SignalP"/>
    </source>
</evidence>
<sequence>MRKYFIVFLFVFLVLISQIASARTIETECEYISNCTFETGSIKMTPEGKTINPYHSNFAAIALTLSDNFLTDHQDTVKNYFKWYIAHLNKPDKNDVNCTIYDYKIEDGQEVSKDIMDSTDSYAATFLSLAYSFVKNGGSSDFVKGYKDNLRCIAESIEATLSPQDLTYAKPDYHIAYLMDNSEVYAGFRDYVKLLQDENTLNDPETADYYLDLRDRIGESIEELLWNSESEEYIIAYGESPPNWEEWYPDATANVWPCLFELPQANLERCQKLFKKLLDYHPTWLNGTADTSGFPWCSINNVAISVSENSTANDFNDWLVEHFDSTNWEYPYYCGEAGWRISYLNKWEKQNESSSDDDDDDDTVSSLMGQEIQGYKLLGFIQIKKQKKKKVQK</sequence>
<feature type="chain" id="PRO_5043798668" evidence="1">
    <location>
        <begin position="23"/>
        <end position="393"/>
    </location>
</feature>
<proteinExistence type="predicted"/>
<feature type="signal peptide" evidence="1">
    <location>
        <begin position="1"/>
        <end position="22"/>
    </location>
</feature>
<keyword evidence="1" id="KW-0732">Signal</keyword>
<reference evidence="2" key="1">
    <citation type="submission" date="2022-08" db="EMBL/GenBank/DDBJ databases">
        <title>Novel sulphate-reducing endosymbionts in the free-living metamonad Anaeramoeba.</title>
        <authorList>
            <person name="Jerlstrom-Hultqvist J."/>
            <person name="Cepicka I."/>
            <person name="Gallot-Lavallee L."/>
            <person name="Salas-Leiva D."/>
            <person name="Curtis B.A."/>
            <person name="Zahonova K."/>
            <person name="Pipaliya S."/>
            <person name="Dacks J."/>
            <person name="Roger A.J."/>
        </authorList>
    </citation>
    <scope>NUCLEOTIDE SEQUENCE</scope>
    <source>
        <strain evidence="2">Busselton2</strain>
    </source>
</reference>
<dbReference type="InterPro" id="IPR008928">
    <property type="entry name" value="6-hairpin_glycosidase_sf"/>
</dbReference>
<dbReference type="Gene3D" id="1.50.10.10">
    <property type="match status" value="1"/>
</dbReference>
<dbReference type="Proteomes" id="UP001146793">
    <property type="component" value="Unassembled WGS sequence"/>
</dbReference>
<dbReference type="SUPFAM" id="SSF48208">
    <property type="entry name" value="Six-hairpin glycosidases"/>
    <property type="match status" value="1"/>
</dbReference>
<organism evidence="2 3">
    <name type="scientific">Anaeramoeba flamelloides</name>
    <dbReference type="NCBI Taxonomy" id="1746091"/>
    <lineage>
        <taxon>Eukaryota</taxon>
        <taxon>Metamonada</taxon>
        <taxon>Anaeramoebidae</taxon>
        <taxon>Anaeramoeba</taxon>
    </lineage>
</organism>
<protein>
    <submittedName>
        <fullName evidence="2">Uncharacterized protein</fullName>
    </submittedName>
</protein>
<name>A0AAV8AAS5_9EUKA</name>
<dbReference type="EMBL" id="JANTQA010000012">
    <property type="protein sequence ID" value="KAJ3449613.1"/>
    <property type="molecule type" value="Genomic_DNA"/>
</dbReference>
<accession>A0AAV8AAS5</accession>
<evidence type="ECO:0000313" key="3">
    <source>
        <dbReference type="Proteomes" id="UP001146793"/>
    </source>
</evidence>
<gene>
    <name evidence="2" type="ORF">M0812_05768</name>
</gene>
<evidence type="ECO:0000313" key="2">
    <source>
        <dbReference type="EMBL" id="KAJ3449613.1"/>
    </source>
</evidence>